<keyword evidence="5" id="KW-1185">Reference proteome</keyword>
<protein>
    <submittedName>
        <fullName evidence="4">PKD domain-containing protein</fullName>
    </submittedName>
</protein>
<dbReference type="OrthoDB" id="5378341at2"/>
<dbReference type="InterPro" id="IPR022409">
    <property type="entry name" value="PKD/Chitinase_dom"/>
</dbReference>
<evidence type="ECO:0000256" key="1">
    <source>
        <dbReference type="ARBA" id="ARBA00022729"/>
    </source>
</evidence>
<dbReference type="InterPro" id="IPR035986">
    <property type="entry name" value="PKD_dom_sf"/>
</dbReference>
<dbReference type="Pfam" id="PF18911">
    <property type="entry name" value="PKD_4"/>
    <property type="match status" value="2"/>
</dbReference>
<dbReference type="EMBL" id="SMFQ01000005">
    <property type="protein sequence ID" value="TCJ83028.1"/>
    <property type="molecule type" value="Genomic_DNA"/>
</dbReference>
<evidence type="ECO:0000313" key="5">
    <source>
        <dbReference type="Proteomes" id="UP000294887"/>
    </source>
</evidence>
<dbReference type="SMART" id="SM00089">
    <property type="entry name" value="PKD"/>
    <property type="match status" value="2"/>
</dbReference>
<dbReference type="Pfam" id="PF13205">
    <property type="entry name" value="Big_5"/>
    <property type="match status" value="1"/>
</dbReference>
<dbReference type="CDD" id="cd00146">
    <property type="entry name" value="PKD"/>
    <property type="match status" value="2"/>
</dbReference>
<dbReference type="Proteomes" id="UP000294887">
    <property type="component" value="Unassembled WGS sequence"/>
</dbReference>
<evidence type="ECO:0000259" key="3">
    <source>
        <dbReference type="PROSITE" id="PS50093"/>
    </source>
</evidence>
<comment type="caution">
    <text evidence="4">The sequence shown here is derived from an EMBL/GenBank/DDBJ whole genome shotgun (WGS) entry which is preliminary data.</text>
</comment>
<accession>A0A4R1EV66</accession>
<feature type="signal peptide" evidence="2">
    <location>
        <begin position="1"/>
        <end position="28"/>
    </location>
</feature>
<organism evidence="4 5">
    <name type="scientific">Cocleimonas flava</name>
    <dbReference type="NCBI Taxonomy" id="634765"/>
    <lineage>
        <taxon>Bacteria</taxon>
        <taxon>Pseudomonadati</taxon>
        <taxon>Pseudomonadota</taxon>
        <taxon>Gammaproteobacteria</taxon>
        <taxon>Thiotrichales</taxon>
        <taxon>Thiotrichaceae</taxon>
        <taxon>Cocleimonas</taxon>
    </lineage>
</organism>
<dbReference type="InterPro" id="IPR032812">
    <property type="entry name" value="SbsA_Ig"/>
</dbReference>
<dbReference type="PROSITE" id="PS50093">
    <property type="entry name" value="PKD"/>
    <property type="match status" value="2"/>
</dbReference>
<dbReference type="RefSeq" id="WP_131907518.1">
    <property type="nucleotide sequence ID" value="NZ_BAAAFU010000007.1"/>
</dbReference>
<name>A0A4R1EV66_9GAMM</name>
<dbReference type="AlphaFoldDB" id="A0A4R1EV66"/>
<proteinExistence type="predicted"/>
<keyword evidence="1 2" id="KW-0732">Signal</keyword>
<sequence length="948" mass="106292">MIHKSLSKRLKALFYCLVICVYASTAIAEDKLHIIGTDSPTLGWSWPYTLTSFDLPNKANKSGYIPNIPAEFPNVMNGMYERDQEVKIFWDFGDGSSKFNSKDRINASHIYKKAGTYNIKVVITDENDQVFASTSKTVTVKPTEPHSFFGVVPVNEDEPTRLKFDSATFLKEPTDDQMLTYEWDFGDGNKKKGENLDSLIYTYATTGTYKTKLKVTNKFGLTHTSKKTVRVIAKKPAKVEQTQDELKAPDIISNKVNLKVSGSISAKISATAERTASSVFMAPVRNGTCQVWINYWDDTNLVGGLLLVNLGYLPKNGANYKFKGKQRFSLAAYPDIKTYLYAKTNLHPLSSSAGFNKPLHSFGEIAELSMNSGTIDLTVKNGNYILGKINSKLTGYIGPFPIENRKKISINVKGDLSVTLGDRGIVDTIFSPITCKEKGLEIIKRHPKSGQKHLVMPRPIIRNNFNDNLQIDSVNDQTFQVGYPNANGDFIKAPGKIILNKKKIEFVPNKRLRPGIRYTVRVKTGENGVRSASGSLLIDEQGTGWQESSFWTKIDFSSDSGNPSNLSCDVYQSVKNAPLIEGKPALMKIYADWPVYDDVHKDAQYKDFKAKVSLYKKGKAIKTILHKYTRTDRRSGWGKPRLRNEEAAELPYLPNDYKVENISLIVDDKVGGQSSYNTYCSTPKWDLVPTLNVAFFVIDDGRYGPNTKSDIPTQLSKQHVKQLIDQYAHEVKIYAEQILPVKTIDIYPPVFIDPPDINLSLMNWYTKGCKPPTISDITVKIIEAEIGERKKILDVINNLESNAHIIVLLGPPVLLGGGGGTVADLSSKQGLITMSVADDAKAFKRYVNGLVHEFGHVLSLQHKPFVDACSRSKLLAKRDFGTRQWYEGIDAMRISADGKTWWHKSSRIGNDESIHIAPLMFPGTLQPEDAFISHHHYRKAQYFLEKYY</sequence>
<dbReference type="InterPro" id="IPR000601">
    <property type="entry name" value="PKD_dom"/>
</dbReference>
<feature type="domain" description="PKD" evidence="3">
    <location>
        <begin position="166"/>
        <end position="231"/>
    </location>
</feature>
<feature type="domain" description="PKD" evidence="3">
    <location>
        <begin position="90"/>
        <end position="140"/>
    </location>
</feature>
<feature type="chain" id="PRO_5020445355" evidence="2">
    <location>
        <begin position="29"/>
        <end position="948"/>
    </location>
</feature>
<evidence type="ECO:0000313" key="4">
    <source>
        <dbReference type="EMBL" id="TCJ83028.1"/>
    </source>
</evidence>
<reference evidence="4 5" key="1">
    <citation type="submission" date="2019-03" db="EMBL/GenBank/DDBJ databases">
        <title>Genomic Encyclopedia of Type Strains, Phase IV (KMG-IV): sequencing the most valuable type-strain genomes for metagenomic binning, comparative biology and taxonomic classification.</title>
        <authorList>
            <person name="Goeker M."/>
        </authorList>
    </citation>
    <scope>NUCLEOTIDE SEQUENCE [LARGE SCALE GENOMIC DNA]</scope>
    <source>
        <strain evidence="4 5">DSM 24830</strain>
    </source>
</reference>
<dbReference type="Gene3D" id="2.60.40.10">
    <property type="entry name" value="Immunoglobulins"/>
    <property type="match status" value="2"/>
</dbReference>
<dbReference type="SUPFAM" id="SSF49299">
    <property type="entry name" value="PKD domain"/>
    <property type="match status" value="2"/>
</dbReference>
<evidence type="ECO:0000256" key="2">
    <source>
        <dbReference type="SAM" id="SignalP"/>
    </source>
</evidence>
<dbReference type="InterPro" id="IPR013783">
    <property type="entry name" value="Ig-like_fold"/>
</dbReference>
<gene>
    <name evidence="4" type="ORF">EV695_3766</name>
</gene>